<keyword evidence="3" id="KW-0378">Hydrolase</keyword>
<comment type="caution">
    <text evidence="3">The sequence shown here is derived from an EMBL/GenBank/DDBJ whole genome shotgun (WGS) entry which is preliminary data.</text>
</comment>
<gene>
    <name evidence="3" type="ORF">ACFQPS_08010</name>
</gene>
<evidence type="ECO:0000313" key="4">
    <source>
        <dbReference type="Proteomes" id="UP001596456"/>
    </source>
</evidence>
<keyword evidence="3" id="KW-0540">Nuclease</keyword>
<accession>A0ABW2KSV7</accession>
<evidence type="ECO:0000256" key="1">
    <source>
        <dbReference type="ARBA" id="ARBA00022747"/>
    </source>
</evidence>
<evidence type="ECO:0000313" key="3">
    <source>
        <dbReference type="EMBL" id="MFC7333104.1"/>
    </source>
</evidence>
<dbReference type="Proteomes" id="UP001596456">
    <property type="component" value="Unassembled WGS sequence"/>
</dbReference>
<dbReference type="InterPro" id="IPR044946">
    <property type="entry name" value="Restrct_endonuc_typeI_TRD_sf"/>
</dbReference>
<dbReference type="InterPro" id="IPR052021">
    <property type="entry name" value="Type-I_RS_S_subunit"/>
</dbReference>
<dbReference type="NCBIfam" id="NF047740">
    <property type="entry name" value="antiphage_MADS5"/>
    <property type="match status" value="1"/>
</dbReference>
<evidence type="ECO:0000256" key="2">
    <source>
        <dbReference type="ARBA" id="ARBA00023125"/>
    </source>
</evidence>
<dbReference type="RefSeq" id="WP_377357967.1">
    <property type="nucleotide sequence ID" value="NZ_JBHTCM010000009.1"/>
</dbReference>
<dbReference type="Gene3D" id="3.90.220.20">
    <property type="entry name" value="DNA methylase specificity domains"/>
    <property type="match status" value="2"/>
</dbReference>
<name>A0ABW2KSV7_9PROT</name>
<reference evidence="4" key="1">
    <citation type="journal article" date="2019" name="Int. J. Syst. Evol. Microbiol.">
        <title>The Global Catalogue of Microorganisms (GCM) 10K type strain sequencing project: providing services to taxonomists for standard genome sequencing and annotation.</title>
        <authorList>
            <consortium name="The Broad Institute Genomics Platform"/>
            <consortium name="The Broad Institute Genome Sequencing Center for Infectious Disease"/>
            <person name="Wu L."/>
            <person name="Ma J."/>
        </authorList>
    </citation>
    <scope>NUCLEOTIDE SEQUENCE [LARGE SCALE GENOMIC DNA]</scope>
    <source>
        <strain evidence="4">CGMCC 1.16275</strain>
    </source>
</reference>
<keyword evidence="1" id="KW-0680">Restriction system</keyword>
<organism evidence="3 4">
    <name type="scientific">Rhodocista pekingensis</name>
    <dbReference type="NCBI Taxonomy" id="201185"/>
    <lineage>
        <taxon>Bacteria</taxon>
        <taxon>Pseudomonadati</taxon>
        <taxon>Pseudomonadota</taxon>
        <taxon>Alphaproteobacteria</taxon>
        <taxon>Rhodospirillales</taxon>
        <taxon>Azospirillaceae</taxon>
        <taxon>Rhodocista</taxon>
    </lineage>
</organism>
<dbReference type="GO" id="GO:0004519">
    <property type="term" value="F:endonuclease activity"/>
    <property type="evidence" value="ECO:0007669"/>
    <property type="project" value="UniProtKB-KW"/>
</dbReference>
<dbReference type="CDD" id="cd17256">
    <property type="entry name" value="RMtype1_S_EcoJA65PI-TRD1-CR1_like"/>
    <property type="match status" value="1"/>
</dbReference>
<protein>
    <submittedName>
        <fullName evidence="3">Restriction endonuclease subunit S</fullName>
    </submittedName>
</protein>
<dbReference type="PANTHER" id="PTHR30408">
    <property type="entry name" value="TYPE-1 RESTRICTION ENZYME ECOKI SPECIFICITY PROTEIN"/>
    <property type="match status" value="1"/>
</dbReference>
<keyword evidence="4" id="KW-1185">Reference proteome</keyword>
<proteinExistence type="predicted"/>
<keyword evidence="2" id="KW-0238">DNA-binding</keyword>
<keyword evidence="3" id="KW-0255">Endonuclease</keyword>
<dbReference type="PANTHER" id="PTHR30408:SF12">
    <property type="entry name" value="TYPE I RESTRICTION ENZYME MJAVIII SPECIFICITY SUBUNIT"/>
    <property type="match status" value="1"/>
</dbReference>
<sequence>MSRKFQVKSVPSTWLENNGRRLDCGPYLSGAMEARELLRKLPAEKTHLANLTVDIFHAGRESRQWVEAEEFGVRFMGSTDVLAADLSGLPLISKKQVRANPNFTIRAGWTLITRSGTIGRMAYARSDMDGVACSEHVMRVAPDEQKIKPGYLYAYLHSRFGVPLVVSGTYGAIIQHIEPHHISDLPVPRLGELEEHVHNLIECAAEKRVAANDLINTAIANMATAAGLPELPASNGIPFGVNAVSSTCIVNRMDGAFHSHHHDEAVFLLKDAKAPPTSISEMCTSVVEPNRFKRIPIDDPAFGVPLFGTSALMWSDPKPSYLIPKNMTGIDSLVVGKSTVLIPRSGQITGIIGSPVLPYGELIGGAVSEDAIRINCPDENVAGYVFVALKSEYGRRQLKARAYGSSIPHLDVSQIKSVQVPNLGARLIEEIGSLGVQSAKLRHEAIACENQARELVENAIEAGGH</sequence>
<dbReference type="SUPFAM" id="SSF116734">
    <property type="entry name" value="DNA methylase specificity domain"/>
    <property type="match status" value="2"/>
</dbReference>
<dbReference type="EMBL" id="JBHTCM010000009">
    <property type="protein sequence ID" value="MFC7333104.1"/>
    <property type="molecule type" value="Genomic_DNA"/>
</dbReference>